<dbReference type="AlphaFoldDB" id="A0A0G4N0I8"/>
<dbReference type="Proteomes" id="UP000045706">
    <property type="component" value="Unassembled WGS sequence"/>
</dbReference>
<proteinExistence type="predicted"/>
<dbReference type="PANTHER" id="PTHR21310">
    <property type="entry name" value="AMINOGLYCOSIDE PHOSPHOTRANSFERASE-RELATED-RELATED"/>
    <property type="match status" value="1"/>
</dbReference>
<dbReference type="EMBL" id="CVQI01031941">
    <property type="protein sequence ID" value="CRK40136.1"/>
    <property type="molecule type" value="Genomic_DNA"/>
</dbReference>
<reference evidence="3 4" key="1">
    <citation type="submission" date="2015-05" db="EMBL/GenBank/DDBJ databases">
        <authorList>
            <person name="Fogelqvist Johan"/>
        </authorList>
    </citation>
    <scope>NUCLEOTIDE SEQUENCE [LARGE SCALE GENOMIC DNA]</scope>
    <source>
        <strain evidence="1">VL1</strain>
        <strain evidence="2">VL2</strain>
    </source>
</reference>
<gene>
    <name evidence="1" type="ORF">BN1708_001852</name>
    <name evidence="2" type="ORF">BN1723_004751</name>
</gene>
<sequence length="543" mass="62429">MPPTASNGDLNPVYEMMSTEGNTLRNISPTESIEPTIELLSGPVTYRAAIKNDNNLVHEAEYVASTASFNTQLWEGRWTIEHLTRHHLGLHEQNVCVVAPMCHWIRGSFNVCIPIEVQSPNACRKLLMRCAMPYKLGEAKNPGSIDEKMSCEVGTYAWIQDRCPDIRIPYLYGFGFSDHRQFTHAASRSWYIRVMHWARRQMRSLVANPNLLSSYTSHPSNHHLPTAYMLLEHVGSDTSQMLSNTFHQRRGDLDRRRRLFRGIARIILSLARIPQPRIGSFRFHNDSSITLTNRPLHCTMMILENDGTPRTIPTNETYSCTEPFVADMLAFHDRRFLSYPNAIYDDKDCRGEMAAKVMLRALAHRYIRQSERNGPFFLQLSDLHPSNIFVDDQWNVTCLIDLEWVCALPREMFAAPHWLTGRAIDGVRNGLSEFSAVHAEFLEIFEDEEKTVNAGNSASLTSSIRESWESGGVWFWHSIMSTNAMYPLFTHHIRPRFLSERLLFREEGLLSKFWSEDADKVVESKVQEHEQYKGELASLFNIS</sequence>
<evidence type="ECO:0008006" key="5">
    <source>
        <dbReference type="Google" id="ProtNLM"/>
    </source>
</evidence>
<evidence type="ECO:0000313" key="2">
    <source>
        <dbReference type="EMBL" id="CRK40136.1"/>
    </source>
</evidence>
<organism evidence="2 4">
    <name type="scientific">Verticillium longisporum</name>
    <name type="common">Verticillium dahliae var. longisporum</name>
    <dbReference type="NCBI Taxonomy" id="100787"/>
    <lineage>
        <taxon>Eukaryota</taxon>
        <taxon>Fungi</taxon>
        <taxon>Dikarya</taxon>
        <taxon>Ascomycota</taxon>
        <taxon>Pezizomycotina</taxon>
        <taxon>Sordariomycetes</taxon>
        <taxon>Hypocreomycetidae</taxon>
        <taxon>Glomerellales</taxon>
        <taxon>Plectosphaerellaceae</taxon>
        <taxon>Verticillium</taxon>
    </lineage>
</organism>
<dbReference type="PANTHER" id="PTHR21310:SF37">
    <property type="entry name" value="AMINOGLYCOSIDE PHOSPHOTRANSFERASE DOMAIN-CONTAINING PROTEIN"/>
    <property type="match status" value="1"/>
</dbReference>
<evidence type="ECO:0000313" key="4">
    <source>
        <dbReference type="Proteomes" id="UP000045706"/>
    </source>
</evidence>
<dbReference type="InterPro" id="IPR051678">
    <property type="entry name" value="AGP_Transferase"/>
</dbReference>
<name>A0A0G4N0I8_VERLO</name>
<keyword evidence="3" id="KW-1185">Reference proteome</keyword>
<evidence type="ECO:0000313" key="1">
    <source>
        <dbReference type="EMBL" id="CRJ81236.1"/>
    </source>
</evidence>
<accession>A0A0G4N0I8</accession>
<evidence type="ECO:0000313" key="3">
    <source>
        <dbReference type="Proteomes" id="UP000044602"/>
    </source>
</evidence>
<dbReference type="EMBL" id="CVQH01000002">
    <property type="protein sequence ID" value="CRJ81236.1"/>
    <property type="molecule type" value="Genomic_DNA"/>
</dbReference>
<dbReference type="InterPro" id="IPR011009">
    <property type="entry name" value="Kinase-like_dom_sf"/>
</dbReference>
<protein>
    <recommendedName>
        <fullName evidence="5">Aminoglycoside phosphotransferase domain-containing protein</fullName>
    </recommendedName>
</protein>
<dbReference type="Proteomes" id="UP000044602">
    <property type="component" value="Unassembled WGS sequence"/>
</dbReference>
<dbReference type="SUPFAM" id="SSF56112">
    <property type="entry name" value="Protein kinase-like (PK-like)"/>
    <property type="match status" value="1"/>
</dbReference>
<dbReference type="STRING" id="100787.A0A0G4N0I8"/>